<proteinExistence type="predicted"/>
<dbReference type="EMBL" id="BAABFL010000474">
    <property type="protein sequence ID" value="GAA4652394.1"/>
    <property type="molecule type" value="Genomic_DNA"/>
</dbReference>
<accession>A0ABP8VAF8</accession>
<keyword evidence="2" id="KW-1185">Reference proteome</keyword>
<evidence type="ECO:0000313" key="1">
    <source>
        <dbReference type="EMBL" id="GAA4652394.1"/>
    </source>
</evidence>
<evidence type="ECO:0000313" key="2">
    <source>
        <dbReference type="Proteomes" id="UP001500604"/>
    </source>
</evidence>
<gene>
    <name evidence="1" type="ORF">GCM10023116_46780</name>
</gene>
<reference evidence="2" key="1">
    <citation type="journal article" date="2019" name="Int. J. Syst. Evol. Microbiol.">
        <title>The Global Catalogue of Microorganisms (GCM) 10K type strain sequencing project: providing services to taxonomists for standard genome sequencing and annotation.</title>
        <authorList>
            <consortium name="The Broad Institute Genomics Platform"/>
            <consortium name="The Broad Institute Genome Sequencing Center for Infectious Disease"/>
            <person name="Wu L."/>
            <person name="Ma J."/>
        </authorList>
    </citation>
    <scope>NUCLEOTIDE SEQUENCE [LARGE SCALE GENOMIC DNA]</scope>
    <source>
        <strain evidence="2">JCM 17805</strain>
    </source>
</reference>
<dbReference type="RefSeq" id="WP_345198949.1">
    <property type="nucleotide sequence ID" value="NZ_BAABFL010000474.1"/>
</dbReference>
<organism evidence="1 2">
    <name type="scientific">Kistimonas scapharcae</name>
    <dbReference type="NCBI Taxonomy" id="1036133"/>
    <lineage>
        <taxon>Bacteria</taxon>
        <taxon>Pseudomonadati</taxon>
        <taxon>Pseudomonadota</taxon>
        <taxon>Gammaproteobacteria</taxon>
        <taxon>Oceanospirillales</taxon>
        <taxon>Endozoicomonadaceae</taxon>
        <taxon>Kistimonas</taxon>
    </lineage>
</organism>
<name>A0ABP8VAF8_9GAMM</name>
<comment type="caution">
    <text evidence="1">The sequence shown here is derived from an EMBL/GenBank/DDBJ whole genome shotgun (WGS) entry which is preliminary data.</text>
</comment>
<dbReference type="Proteomes" id="UP001500604">
    <property type="component" value="Unassembled WGS sequence"/>
</dbReference>
<sequence>MTELEHSLTTSEYTEWLAFYALESGAGDDTQTPADTADHDYAMMRRVLN</sequence>
<protein>
    <submittedName>
        <fullName evidence="1">Uncharacterized protein</fullName>
    </submittedName>
</protein>